<sequence>MSDHGERETGFWTGLPHSIRPTGWRHLGGGLAGGRQRYSGGLAFASVMRGLTHKKKVRRKRRDTSEKKYPALLPAMRPAKGTRNGFRRPHVLCIYKQRQCQAEKMEKGSLFCYIKNYY</sequence>
<dbReference type="AlphaFoldDB" id="A0A1V3SX65"/>
<comment type="caution">
    <text evidence="2">The sequence shown here is derived from an EMBL/GenBank/DDBJ whole genome shotgun (WGS) entry which is preliminary data.</text>
</comment>
<evidence type="ECO:0000313" key="3">
    <source>
        <dbReference type="Proteomes" id="UP000188586"/>
    </source>
</evidence>
<reference evidence="2 3" key="1">
    <citation type="submission" date="2016-11" db="EMBL/GenBank/DDBJ databases">
        <title>Comparative genomics of co-occurring bacteria in distinct bioleaching systems unravels niche-specific adaptation.</title>
        <authorList>
            <person name="Zhang X."/>
            <person name="Liu X."/>
            <person name="Yin H."/>
        </authorList>
    </citation>
    <scope>NUCLEOTIDE SEQUENCE [LARGE SCALE GENOMIC DNA]</scope>
    <source>
        <strain evidence="2 3">DX</strain>
    </source>
</reference>
<accession>A0A1V3SX65</accession>
<evidence type="ECO:0000313" key="2">
    <source>
        <dbReference type="EMBL" id="OOH73910.1"/>
    </source>
</evidence>
<dbReference type="EMBL" id="MPOJ01000006">
    <property type="protein sequence ID" value="OOH73910.1"/>
    <property type="molecule type" value="Genomic_DNA"/>
</dbReference>
<feature type="region of interest" description="Disordered" evidence="1">
    <location>
        <begin position="53"/>
        <end position="83"/>
    </location>
</feature>
<proteinExistence type="predicted"/>
<protein>
    <submittedName>
        <fullName evidence="2">Uncharacterized protein</fullName>
    </submittedName>
</protein>
<organism evidence="2 3">
    <name type="scientific">Leptospirillum ferriphilum</name>
    <dbReference type="NCBI Taxonomy" id="178606"/>
    <lineage>
        <taxon>Bacteria</taxon>
        <taxon>Pseudomonadati</taxon>
        <taxon>Nitrospirota</taxon>
        <taxon>Nitrospiria</taxon>
        <taxon>Nitrospirales</taxon>
        <taxon>Nitrospiraceae</taxon>
        <taxon>Leptospirillum</taxon>
    </lineage>
</organism>
<feature type="compositionally biased region" description="Basic residues" evidence="1">
    <location>
        <begin position="53"/>
        <end position="62"/>
    </location>
</feature>
<gene>
    <name evidence="2" type="ORF">BOX24_02630</name>
</gene>
<name>A0A1V3SX65_9BACT</name>
<dbReference type="Proteomes" id="UP000188586">
    <property type="component" value="Unassembled WGS sequence"/>
</dbReference>
<evidence type="ECO:0000256" key="1">
    <source>
        <dbReference type="SAM" id="MobiDB-lite"/>
    </source>
</evidence>